<accession>A0A6N2RYL9</accession>
<evidence type="ECO:0000256" key="2">
    <source>
        <dbReference type="ARBA" id="ARBA00022475"/>
    </source>
</evidence>
<keyword evidence="2" id="KW-1003">Cell membrane</keyword>
<proteinExistence type="predicted"/>
<evidence type="ECO:0000256" key="1">
    <source>
        <dbReference type="ARBA" id="ARBA00004651"/>
    </source>
</evidence>
<feature type="transmembrane region" description="Helical" evidence="6">
    <location>
        <begin position="154"/>
        <end position="171"/>
    </location>
</feature>
<sequence>MNGFWSVIFSAGFVATIIRVTTPIIFASMACLIAKKAGVRNITIEGTMLVSALAGVVASAYLKNVWLAVLIGMLAGVGIGLFLGYFHIIMDTDIWLTGIAINLIANGGTVFAMFAITGDKGSTASLASLTVPNINIPIIKDIPILGEILSGHSFFTYLAFISVIIMYVLLYKTPLGLRIRAVGEYSMAAESVGENSNRIKLIALALSGMFASFGGMFMSMSYASRFVRDMMAGRGFIGIAAESMGGGHPFGAAFAAAIFGVADALANVLQSFSIPSELLLMIPYLATIVGLVLYSIRRQEAEKKRIQKMRQSNTVKEG</sequence>
<comment type="subcellular location">
    <subcellularLocation>
        <location evidence="1">Cell membrane</location>
        <topology evidence="1">Multi-pass membrane protein</topology>
    </subcellularLocation>
</comment>
<feature type="transmembrane region" description="Helical" evidence="6">
    <location>
        <begin position="42"/>
        <end position="61"/>
    </location>
</feature>
<gene>
    <name evidence="7" type="ORF">AULFYP135_00674</name>
</gene>
<feature type="transmembrane region" description="Helical" evidence="6">
    <location>
        <begin position="201"/>
        <end position="223"/>
    </location>
</feature>
<evidence type="ECO:0000256" key="6">
    <source>
        <dbReference type="SAM" id="Phobius"/>
    </source>
</evidence>
<dbReference type="PANTHER" id="PTHR43370">
    <property type="entry name" value="SUGAR ABC TRANSPORTER INTEGRAL MEMBRANE PROTEIN-RELATED"/>
    <property type="match status" value="1"/>
</dbReference>
<dbReference type="CDD" id="cd06580">
    <property type="entry name" value="TM_PBP1_transp_TpRbsC_like"/>
    <property type="match status" value="1"/>
</dbReference>
<evidence type="ECO:0000256" key="3">
    <source>
        <dbReference type="ARBA" id="ARBA00022692"/>
    </source>
</evidence>
<evidence type="ECO:0000256" key="5">
    <source>
        <dbReference type="ARBA" id="ARBA00023136"/>
    </source>
</evidence>
<organism evidence="7">
    <name type="scientific">uncultured Anaerotruncus sp</name>
    <dbReference type="NCBI Taxonomy" id="905011"/>
    <lineage>
        <taxon>Bacteria</taxon>
        <taxon>Bacillati</taxon>
        <taxon>Bacillota</taxon>
        <taxon>Clostridia</taxon>
        <taxon>Eubacteriales</taxon>
        <taxon>Oscillospiraceae</taxon>
        <taxon>Anaerotruncus</taxon>
        <taxon>environmental samples</taxon>
    </lineage>
</organism>
<feature type="transmembrane region" description="Helical" evidence="6">
    <location>
        <begin position="278"/>
        <end position="296"/>
    </location>
</feature>
<dbReference type="EMBL" id="CACRSL010000003">
    <property type="protein sequence ID" value="VYS86147.1"/>
    <property type="molecule type" value="Genomic_DNA"/>
</dbReference>
<feature type="transmembrane region" description="Helical" evidence="6">
    <location>
        <begin position="95"/>
        <end position="116"/>
    </location>
</feature>
<dbReference type="GO" id="GO:0005886">
    <property type="term" value="C:plasma membrane"/>
    <property type="evidence" value="ECO:0007669"/>
    <property type="project" value="UniProtKB-SubCell"/>
</dbReference>
<keyword evidence="4 6" id="KW-1133">Transmembrane helix</keyword>
<dbReference type="AlphaFoldDB" id="A0A6N2RYL9"/>
<reference evidence="7" key="1">
    <citation type="submission" date="2019-11" db="EMBL/GenBank/DDBJ databases">
        <authorList>
            <person name="Feng L."/>
        </authorList>
    </citation>
    <scope>NUCLEOTIDE SEQUENCE</scope>
    <source>
        <strain evidence="7">AundefinedLFYP135</strain>
    </source>
</reference>
<dbReference type="InterPro" id="IPR001851">
    <property type="entry name" value="ABC_transp_permease"/>
</dbReference>
<keyword evidence="5 6" id="KW-0472">Membrane</keyword>
<dbReference type="PANTHER" id="PTHR43370:SF1">
    <property type="entry name" value="GUANOSINE ABC TRANSPORTER PERMEASE PROTEIN NUPQ"/>
    <property type="match status" value="1"/>
</dbReference>
<evidence type="ECO:0000313" key="7">
    <source>
        <dbReference type="EMBL" id="VYS86147.1"/>
    </source>
</evidence>
<evidence type="ECO:0000256" key="4">
    <source>
        <dbReference type="ARBA" id="ARBA00022989"/>
    </source>
</evidence>
<name>A0A6N2RYL9_9FIRM</name>
<protein>
    <submittedName>
        <fullName evidence="7">Branched-chain amino acid transport system / permease component</fullName>
    </submittedName>
</protein>
<dbReference type="Pfam" id="PF02653">
    <property type="entry name" value="BPD_transp_2"/>
    <property type="match status" value="1"/>
</dbReference>
<dbReference type="GO" id="GO:0022857">
    <property type="term" value="F:transmembrane transporter activity"/>
    <property type="evidence" value="ECO:0007669"/>
    <property type="project" value="InterPro"/>
</dbReference>
<feature type="transmembrane region" description="Helical" evidence="6">
    <location>
        <begin position="67"/>
        <end position="88"/>
    </location>
</feature>
<feature type="transmembrane region" description="Helical" evidence="6">
    <location>
        <begin position="6"/>
        <end position="30"/>
    </location>
</feature>
<keyword evidence="3 6" id="KW-0812">Transmembrane</keyword>